<evidence type="ECO:0000313" key="3">
    <source>
        <dbReference type="Ensembl" id="ENSECRP00000011071.1"/>
    </source>
</evidence>
<feature type="domain" description="BTB" evidence="2">
    <location>
        <begin position="24"/>
        <end position="86"/>
    </location>
</feature>
<organism evidence="3 4">
    <name type="scientific">Erpetoichthys calabaricus</name>
    <name type="common">Rope fish</name>
    <name type="synonym">Calamoichthys calabaricus</name>
    <dbReference type="NCBI Taxonomy" id="27687"/>
    <lineage>
        <taxon>Eukaryota</taxon>
        <taxon>Metazoa</taxon>
        <taxon>Chordata</taxon>
        <taxon>Craniata</taxon>
        <taxon>Vertebrata</taxon>
        <taxon>Euteleostomi</taxon>
        <taxon>Actinopterygii</taxon>
        <taxon>Polypteriformes</taxon>
        <taxon>Polypteridae</taxon>
        <taxon>Erpetoichthys</taxon>
    </lineage>
</organism>
<dbReference type="SUPFAM" id="SSF54695">
    <property type="entry name" value="POZ domain"/>
    <property type="match status" value="1"/>
</dbReference>
<evidence type="ECO:0000259" key="2">
    <source>
        <dbReference type="PROSITE" id="PS50097"/>
    </source>
</evidence>
<feature type="compositionally biased region" description="Low complexity" evidence="1">
    <location>
        <begin position="137"/>
        <end position="150"/>
    </location>
</feature>
<feature type="compositionally biased region" description="Polar residues" evidence="1">
    <location>
        <begin position="123"/>
        <end position="136"/>
    </location>
</feature>
<dbReference type="PROSITE" id="PS50097">
    <property type="entry name" value="BTB"/>
    <property type="match status" value="1"/>
</dbReference>
<reference evidence="3" key="3">
    <citation type="submission" date="2025-09" db="UniProtKB">
        <authorList>
            <consortium name="Ensembl"/>
        </authorList>
    </citation>
    <scope>IDENTIFICATION</scope>
</reference>
<feature type="compositionally biased region" description="Acidic residues" evidence="1">
    <location>
        <begin position="190"/>
        <end position="251"/>
    </location>
</feature>
<keyword evidence="4" id="KW-1185">Reference proteome</keyword>
<dbReference type="PANTHER" id="PTHR46105">
    <property type="entry name" value="AGAP004733-PA"/>
    <property type="match status" value="1"/>
</dbReference>
<dbReference type="Proteomes" id="UP000694620">
    <property type="component" value="Chromosome 8"/>
</dbReference>
<dbReference type="Ensembl" id="ENSECRT00000011252.1">
    <property type="protein sequence ID" value="ENSECRP00000011071.1"/>
    <property type="gene ID" value="ENSECRG00000007365.1"/>
</dbReference>
<dbReference type="AlphaFoldDB" id="A0A8C4S3Q0"/>
<dbReference type="GO" id="GO:0000978">
    <property type="term" value="F:RNA polymerase II cis-regulatory region sequence-specific DNA binding"/>
    <property type="evidence" value="ECO:0007669"/>
    <property type="project" value="TreeGrafter"/>
</dbReference>
<dbReference type="InterPro" id="IPR011333">
    <property type="entry name" value="SKP1/BTB/POZ_sf"/>
</dbReference>
<dbReference type="GeneTree" id="ENSGT00940000159957"/>
<dbReference type="Pfam" id="PF00651">
    <property type="entry name" value="BTB"/>
    <property type="match status" value="1"/>
</dbReference>
<name>A0A8C4S3Q0_ERPCA</name>
<reference evidence="3" key="2">
    <citation type="submission" date="2025-08" db="UniProtKB">
        <authorList>
            <consortium name="Ensembl"/>
        </authorList>
    </citation>
    <scope>IDENTIFICATION</scope>
</reference>
<sequence>MKFPLHSEKVLQQFNKQRQNGQLCDCTFVVDGIVFKAHKAVLAACSQYFRMLFLDHKEVVDLDISSATGLGVVLDFMYTSKLDLTAENVECVQVVASFLQMEEIVMSCKVFRPSSTKDEQIKQPVNSQVKEVQRSSPVPQTTPAAPLPTTNKKIETTKPAVEMTPTFVAQPPPGLLVKQDSWDHPEGEMEIELGDSEDDNTEEEEVGEGEGEDEDEDEDVNDDDDDDDDDEEEDADDADDTFIDDENDDDYVPGKNFVYTNIPIVSQKLYIHKACRILKRKFLIKFK</sequence>
<dbReference type="GO" id="GO:0000981">
    <property type="term" value="F:DNA-binding transcription factor activity, RNA polymerase II-specific"/>
    <property type="evidence" value="ECO:0007669"/>
    <property type="project" value="TreeGrafter"/>
</dbReference>
<dbReference type="PANTHER" id="PTHR46105:SF30">
    <property type="entry name" value="ZINC FINGER AND BTB DOMAIN CONTAINING 49"/>
    <property type="match status" value="1"/>
</dbReference>
<evidence type="ECO:0000313" key="4">
    <source>
        <dbReference type="Proteomes" id="UP000694620"/>
    </source>
</evidence>
<feature type="region of interest" description="Disordered" evidence="1">
    <location>
        <begin position="190"/>
        <end position="253"/>
    </location>
</feature>
<dbReference type="InterPro" id="IPR000210">
    <property type="entry name" value="BTB/POZ_dom"/>
</dbReference>
<evidence type="ECO:0000256" key="1">
    <source>
        <dbReference type="SAM" id="MobiDB-lite"/>
    </source>
</evidence>
<protein>
    <recommendedName>
        <fullName evidence="2">BTB domain-containing protein</fullName>
    </recommendedName>
</protein>
<reference evidence="3" key="1">
    <citation type="submission" date="2021-06" db="EMBL/GenBank/DDBJ databases">
        <authorList>
            <consortium name="Wellcome Sanger Institute Data Sharing"/>
        </authorList>
    </citation>
    <scope>NUCLEOTIDE SEQUENCE [LARGE SCALE GENOMIC DNA]</scope>
</reference>
<dbReference type="InterPro" id="IPR050457">
    <property type="entry name" value="ZnFinger_BTB_dom_contain"/>
</dbReference>
<accession>A0A8C4S3Q0</accession>
<dbReference type="SMART" id="SM00225">
    <property type="entry name" value="BTB"/>
    <property type="match status" value="1"/>
</dbReference>
<feature type="region of interest" description="Disordered" evidence="1">
    <location>
        <begin position="117"/>
        <end position="152"/>
    </location>
</feature>
<dbReference type="Gene3D" id="3.30.710.10">
    <property type="entry name" value="Potassium Channel Kv1.1, Chain A"/>
    <property type="match status" value="1"/>
</dbReference>
<proteinExistence type="predicted"/>